<dbReference type="Proteomes" id="UP001301958">
    <property type="component" value="Unassembled WGS sequence"/>
</dbReference>
<feature type="chain" id="PRO_5043004351" evidence="1">
    <location>
        <begin position="18"/>
        <end position="69"/>
    </location>
</feature>
<name>A0AAN7BYR1_9PEZI</name>
<reference evidence="2" key="2">
    <citation type="submission" date="2023-05" db="EMBL/GenBank/DDBJ databases">
        <authorList>
            <consortium name="Lawrence Berkeley National Laboratory"/>
            <person name="Steindorff A."/>
            <person name="Hensen N."/>
            <person name="Bonometti L."/>
            <person name="Westerberg I."/>
            <person name="Brannstrom I.O."/>
            <person name="Guillou S."/>
            <person name="Cros-Aarteil S."/>
            <person name="Calhoun S."/>
            <person name="Haridas S."/>
            <person name="Kuo A."/>
            <person name="Mondo S."/>
            <person name="Pangilinan J."/>
            <person name="Riley R."/>
            <person name="Labutti K."/>
            <person name="Andreopoulos B."/>
            <person name="Lipzen A."/>
            <person name="Chen C."/>
            <person name="Yanf M."/>
            <person name="Daum C."/>
            <person name="Ng V."/>
            <person name="Clum A."/>
            <person name="Ohm R."/>
            <person name="Martin F."/>
            <person name="Silar P."/>
            <person name="Natvig D."/>
            <person name="Lalanne C."/>
            <person name="Gautier V."/>
            <person name="Ament-Velasquez S.L."/>
            <person name="Kruys A."/>
            <person name="Hutchinson M.I."/>
            <person name="Powell A.J."/>
            <person name="Barry K."/>
            <person name="Miller A.N."/>
            <person name="Grigoriev I.V."/>
            <person name="Debuchy R."/>
            <person name="Gladieux P."/>
            <person name="Thoren M.H."/>
            <person name="Johannesson H."/>
        </authorList>
    </citation>
    <scope>NUCLEOTIDE SEQUENCE</scope>
    <source>
        <strain evidence="2">CBS 990.96</strain>
    </source>
</reference>
<dbReference type="EMBL" id="MU865290">
    <property type="protein sequence ID" value="KAK4231957.1"/>
    <property type="molecule type" value="Genomic_DNA"/>
</dbReference>
<feature type="signal peptide" evidence="1">
    <location>
        <begin position="1"/>
        <end position="17"/>
    </location>
</feature>
<evidence type="ECO:0000256" key="1">
    <source>
        <dbReference type="SAM" id="SignalP"/>
    </source>
</evidence>
<organism evidence="2 3">
    <name type="scientific">Podospora fimiseda</name>
    <dbReference type="NCBI Taxonomy" id="252190"/>
    <lineage>
        <taxon>Eukaryota</taxon>
        <taxon>Fungi</taxon>
        <taxon>Dikarya</taxon>
        <taxon>Ascomycota</taxon>
        <taxon>Pezizomycotina</taxon>
        <taxon>Sordariomycetes</taxon>
        <taxon>Sordariomycetidae</taxon>
        <taxon>Sordariales</taxon>
        <taxon>Podosporaceae</taxon>
        <taxon>Podospora</taxon>
    </lineage>
</organism>
<dbReference type="AlphaFoldDB" id="A0AAN7BYR1"/>
<evidence type="ECO:0000313" key="3">
    <source>
        <dbReference type="Proteomes" id="UP001301958"/>
    </source>
</evidence>
<reference evidence="2" key="1">
    <citation type="journal article" date="2023" name="Mol. Phylogenet. Evol.">
        <title>Genome-scale phylogeny and comparative genomics of the fungal order Sordariales.</title>
        <authorList>
            <person name="Hensen N."/>
            <person name="Bonometti L."/>
            <person name="Westerberg I."/>
            <person name="Brannstrom I.O."/>
            <person name="Guillou S."/>
            <person name="Cros-Aarteil S."/>
            <person name="Calhoun S."/>
            <person name="Haridas S."/>
            <person name="Kuo A."/>
            <person name="Mondo S."/>
            <person name="Pangilinan J."/>
            <person name="Riley R."/>
            <person name="LaButti K."/>
            <person name="Andreopoulos B."/>
            <person name="Lipzen A."/>
            <person name="Chen C."/>
            <person name="Yan M."/>
            <person name="Daum C."/>
            <person name="Ng V."/>
            <person name="Clum A."/>
            <person name="Steindorff A."/>
            <person name="Ohm R.A."/>
            <person name="Martin F."/>
            <person name="Silar P."/>
            <person name="Natvig D.O."/>
            <person name="Lalanne C."/>
            <person name="Gautier V."/>
            <person name="Ament-Velasquez S.L."/>
            <person name="Kruys A."/>
            <person name="Hutchinson M.I."/>
            <person name="Powell A.J."/>
            <person name="Barry K."/>
            <person name="Miller A.N."/>
            <person name="Grigoriev I.V."/>
            <person name="Debuchy R."/>
            <person name="Gladieux P."/>
            <person name="Hiltunen Thoren M."/>
            <person name="Johannesson H."/>
        </authorList>
    </citation>
    <scope>NUCLEOTIDE SEQUENCE</scope>
    <source>
        <strain evidence="2">CBS 990.96</strain>
    </source>
</reference>
<keyword evidence="3" id="KW-1185">Reference proteome</keyword>
<comment type="caution">
    <text evidence="2">The sequence shown here is derived from an EMBL/GenBank/DDBJ whole genome shotgun (WGS) entry which is preliminary data.</text>
</comment>
<accession>A0AAN7BYR1</accession>
<protein>
    <submittedName>
        <fullName evidence="2">Uncharacterized protein</fullName>
    </submittedName>
</protein>
<sequence>MKFSIATVFALAAVAFAYPAVDRNAPVKRQNIVTSDPAAPAMSDAQGNAVPFDAVQLDAITKKKRSLSL</sequence>
<gene>
    <name evidence="2" type="ORF">QBC38DRAFT_178585</name>
</gene>
<keyword evidence="1" id="KW-0732">Signal</keyword>
<evidence type="ECO:0000313" key="2">
    <source>
        <dbReference type="EMBL" id="KAK4231957.1"/>
    </source>
</evidence>
<proteinExistence type="predicted"/>